<keyword evidence="3" id="KW-1185">Reference proteome</keyword>
<dbReference type="Proteomes" id="UP000324585">
    <property type="component" value="Unassembled WGS sequence"/>
</dbReference>
<evidence type="ECO:0000256" key="1">
    <source>
        <dbReference type="SAM" id="SignalP"/>
    </source>
</evidence>
<reference evidence="3" key="1">
    <citation type="journal article" date="2019" name="Nat. Commun.">
        <title>Expansion of phycobilisome linker gene families in mesophilic red algae.</title>
        <authorList>
            <person name="Lee J."/>
            <person name="Kim D."/>
            <person name="Bhattacharya D."/>
            <person name="Yoon H.S."/>
        </authorList>
    </citation>
    <scope>NUCLEOTIDE SEQUENCE [LARGE SCALE GENOMIC DNA]</scope>
    <source>
        <strain evidence="3">CCMP 1328</strain>
    </source>
</reference>
<feature type="chain" id="PRO_5023913968" evidence="1">
    <location>
        <begin position="27"/>
        <end position="141"/>
    </location>
</feature>
<evidence type="ECO:0000313" key="3">
    <source>
        <dbReference type="Proteomes" id="UP000324585"/>
    </source>
</evidence>
<keyword evidence="1" id="KW-0732">Signal</keyword>
<gene>
    <name evidence="2" type="ORF">FVE85_2488</name>
</gene>
<proteinExistence type="predicted"/>
<dbReference type="AlphaFoldDB" id="A0A5J4YLF5"/>
<name>A0A5J4YLF5_PORPP</name>
<accession>A0A5J4YLF5</accession>
<evidence type="ECO:0000313" key="2">
    <source>
        <dbReference type="EMBL" id="KAA8491473.1"/>
    </source>
</evidence>
<organism evidence="2 3">
    <name type="scientific">Porphyridium purpureum</name>
    <name type="common">Red alga</name>
    <name type="synonym">Porphyridium cruentum</name>
    <dbReference type="NCBI Taxonomy" id="35688"/>
    <lineage>
        <taxon>Eukaryota</taxon>
        <taxon>Rhodophyta</taxon>
        <taxon>Bangiophyceae</taxon>
        <taxon>Porphyridiales</taxon>
        <taxon>Porphyridiaceae</taxon>
        <taxon>Porphyridium</taxon>
    </lineage>
</organism>
<comment type="caution">
    <text evidence="2">The sequence shown here is derived from an EMBL/GenBank/DDBJ whole genome shotgun (WGS) entry which is preliminary data.</text>
</comment>
<dbReference type="EMBL" id="VRMN01000013">
    <property type="protein sequence ID" value="KAA8491473.1"/>
    <property type="molecule type" value="Genomic_DNA"/>
</dbReference>
<sequence>MAFVKNMVQAVLALQTATAGWSGARAERRTRRRYTRNLAERLCAEYAMERELEEMEAETCSNVSPSPRYDLVARELDFEVDEVEEMNEWVDAGLDADLFMFAAVAELLDCDGGRVYSGLDFPETDPRRRAMRFTQVTVEND</sequence>
<feature type="signal peptide" evidence="1">
    <location>
        <begin position="1"/>
        <end position="26"/>
    </location>
</feature>
<protein>
    <submittedName>
        <fullName evidence="2">Uncharacterized protein</fullName>
    </submittedName>
</protein>